<dbReference type="EMBL" id="PFBY01000002">
    <property type="protein sequence ID" value="PIR76800.1"/>
    <property type="molecule type" value="Genomic_DNA"/>
</dbReference>
<keyword evidence="1" id="KW-0472">Membrane</keyword>
<keyword evidence="1" id="KW-1133">Transmembrane helix</keyword>
<organism evidence="2 3">
    <name type="scientific">Candidatus Magasanikbacteria bacterium CG10_big_fil_rev_8_21_14_0_10_42_10</name>
    <dbReference type="NCBI Taxonomy" id="1974649"/>
    <lineage>
        <taxon>Bacteria</taxon>
        <taxon>Candidatus Magasanikiibacteriota</taxon>
    </lineage>
</organism>
<evidence type="ECO:0000313" key="3">
    <source>
        <dbReference type="Proteomes" id="UP000231530"/>
    </source>
</evidence>
<comment type="caution">
    <text evidence="2">The sequence shown here is derived from an EMBL/GenBank/DDBJ whole genome shotgun (WGS) entry which is preliminary data.</text>
</comment>
<proteinExistence type="predicted"/>
<evidence type="ECO:0000256" key="1">
    <source>
        <dbReference type="SAM" id="Phobius"/>
    </source>
</evidence>
<evidence type="ECO:0000313" key="2">
    <source>
        <dbReference type="EMBL" id="PIR76800.1"/>
    </source>
</evidence>
<feature type="transmembrane region" description="Helical" evidence="1">
    <location>
        <begin position="56"/>
        <end position="74"/>
    </location>
</feature>
<dbReference type="AlphaFoldDB" id="A0A2H0TX99"/>
<reference evidence="3" key="1">
    <citation type="submission" date="2017-09" db="EMBL/GenBank/DDBJ databases">
        <title>Depth-based differentiation of microbial function through sediment-hosted aquifers and enrichment of novel symbionts in the deep terrestrial subsurface.</title>
        <authorList>
            <person name="Probst A.J."/>
            <person name="Ladd B."/>
            <person name="Jarett J.K."/>
            <person name="Geller-Mcgrath D.E."/>
            <person name="Sieber C.M.K."/>
            <person name="Emerson J.B."/>
            <person name="Anantharaman K."/>
            <person name="Thomas B.C."/>
            <person name="Malmstrom R."/>
            <person name="Stieglmeier M."/>
            <person name="Klingl A."/>
            <person name="Woyke T."/>
            <person name="Ryan C.M."/>
            <person name="Banfield J.F."/>
        </authorList>
    </citation>
    <scope>NUCLEOTIDE SEQUENCE [LARGE SCALE GENOMIC DNA]</scope>
</reference>
<keyword evidence="1" id="KW-0812">Transmembrane</keyword>
<gene>
    <name evidence="2" type="ORF">COU32_00100</name>
</gene>
<sequence length="112" mass="12467">MKKHAVTIPDDTPEVSEVPPVDDLIDLMKKNIAWSAAIYKQNKSIQKSLRWMSIMGYVRVGIFLVPIILGIIYLPPLLSGVWDQYQSLIGLGGGANLDSQSVRNLLDQFSPK</sequence>
<name>A0A2H0TX99_9BACT</name>
<dbReference type="Proteomes" id="UP000231530">
    <property type="component" value="Unassembled WGS sequence"/>
</dbReference>
<protein>
    <submittedName>
        <fullName evidence="2">Uncharacterized protein</fullName>
    </submittedName>
</protein>
<accession>A0A2H0TX99</accession>